<dbReference type="VEuPathDB" id="FungiDB:PLEOSDRAFT_1100911"/>
<gene>
    <name evidence="2" type="ORF">PLEOSDRAFT_1100911</name>
</gene>
<organism evidence="2 3">
    <name type="scientific">Pleurotus ostreatus (strain PC15)</name>
    <name type="common">Oyster mushroom</name>
    <dbReference type="NCBI Taxonomy" id="1137138"/>
    <lineage>
        <taxon>Eukaryota</taxon>
        <taxon>Fungi</taxon>
        <taxon>Dikarya</taxon>
        <taxon>Basidiomycota</taxon>
        <taxon>Agaricomycotina</taxon>
        <taxon>Agaricomycetes</taxon>
        <taxon>Agaricomycetidae</taxon>
        <taxon>Agaricales</taxon>
        <taxon>Pleurotineae</taxon>
        <taxon>Pleurotaceae</taxon>
        <taxon>Pleurotus</taxon>
    </lineage>
</organism>
<dbReference type="HOGENOM" id="CLU_1644419_0_0_1"/>
<protein>
    <submittedName>
        <fullName evidence="2">Uncharacterized protein</fullName>
    </submittedName>
</protein>
<feature type="compositionally biased region" description="Polar residues" evidence="1">
    <location>
        <begin position="126"/>
        <end position="144"/>
    </location>
</feature>
<feature type="compositionally biased region" description="Basic and acidic residues" evidence="1">
    <location>
        <begin position="1"/>
        <end position="12"/>
    </location>
</feature>
<evidence type="ECO:0000313" key="2">
    <source>
        <dbReference type="EMBL" id="KDQ32425.1"/>
    </source>
</evidence>
<evidence type="ECO:0000313" key="3">
    <source>
        <dbReference type="Proteomes" id="UP000027073"/>
    </source>
</evidence>
<reference evidence="3" key="1">
    <citation type="journal article" date="2014" name="Proc. Natl. Acad. Sci. U.S.A.">
        <title>Extensive sampling of basidiomycete genomes demonstrates inadequacy of the white-rot/brown-rot paradigm for wood decay fungi.</title>
        <authorList>
            <person name="Riley R."/>
            <person name="Salamov A.A."/>
            <person name="Brown D.W."/>
            <person name="Nagy L.G."/>
            <person name="Floudas D."/>
            <person name="Held B.W."/>
            <person name="Levasseur A."/>
            <person name="Lombard V."/>
            <person name="Morin E."/>
            <person name="Otillar R."/>
            <person name="Lindquist E.A."/>
            <person name="Sun H."/>
            <person name="LaButti K.M."/>
            <person name="Schmutz J."/>
            <person name="Jabbour D."/>
            <person name="Luo H."/>
            <person name="Baker S.E."/>
            <person name="Pisabarro A.G."/>
            <person name="Walton J.D."/>
            <person name="Blanchette R.A."/>
            <person name="Henrissat B."/>
            <person name="Martin F."/>
            <person name="Cullen D."/>
            <person name="Hibbett D.S."/>
            <person name="Grigoriev I.V."/>
        </authorList>
    </citation>
    <scope>NUCLEOTIDE SEQUENCE [LARGE SCALE GENOMIC DNA]</scope>
    <source>
        <strain evidence="3">PC15</strain>
    </source>
</reference>
<feature type="region of interest" description="Disordered" evidence="1">
    <location>
        <begin position="90"/>
        <end position="144"/>
    </location>
</feature>
<accession>A0A067NZL6</accession>
<dbReference type="Proteomes" id="UP000027073">
    <property type="component" value="Unassembled WGS sequence"/>
</dbReference>
<feature type="region of interest" description="Disordered" evidence="1">
    <location>
        <begin position="1"/>
        <end position="67"/>
    </location>
</feature>
<dbReference type="EMBL" id="KL198005">
    <property type="protein sequence ID" value="KDQ32425.1"/>
    <property type="molecule type" value="Genomic_DNA"/>
</dbReference>
<dbReference type="OrthoDB" id="3129915at2759"/>
<evidence type="ECO:0000256" key="1">
    <source>
        <dbReference type="SAM" id="MobiDB-lite"/>
    </source>
</evidence>
<proteinExistence type="predicted"/>
<dbReference type="InParanoid" id="A0A067NZL6"/>
<dbReference type="AlphaFoldDB" id="A0A067NZL6"/>
<name>A0A067NZL6_PLEO1</name>
<sequence>MTKESGKGEDGSRSSGSFLRPPTKGNLVEETFDNVIAIGPEPSSTIDTSADVAEESGSSTPLRRSVSYPRLEKEIIEQDSRDLSTIIKADTSGLSRYLPDLNTSQTSSPSRPPPSRNSPPTQTQSESLPSPTDNELELSASNVQGQVLDALLVKDYAASRE</sequence>